<dbReference type="AlphaFoldDB" id="A0A096BPP3"/>
<gene>
    <name evidence="1" type="ORF">HMPREF2137_05340</name>
</gene>
<protein>
    <submittedName>
        <fullName evidence="1">Uncharacterized protein</fullName>
    </submittedName>
</protein>
<organism evidence="1 2">
    <name type="scientific">Hoylesella buccalis DNF00853</name>
    <dbReference type="NCBI Taxonomy" id="1401074"/>
    <lineage>
        <taxon>Bacteria</taxon>
        <taxon>Pseudomonadati</taxon>
        <taxon>Bacteroidota</taxon>
        <taxon>Bacteroidia</taxon>
        <taxon>Bacteroidales</taxon>
        <taxon>Prevotellaceae</taxon>
        <taxon>Hoylesella</taxon>
    </lineage>
</organism>
<evidence type="ECO:0000313" key="2">
    <source>
        <dbReference type="Proteomes" id="UP000029556"/>
    </source>
</evidence>
<name>A0A096BPP3_9BACT</name>
<sequence>MKKFCRFSTKKDVTKHLISLQNKYFFSSYPSIFQIKNQLFSKFMPIEGKSMLHDKPFKVFSYFCNQISTSQHDEA</sequence>
<evidence type="ECO:0000313" key="1">
    <source>
        <dbReference type="EMBL" id="KGF35179.1"/>
    </source>
</evidence>
<reference evidence="1 2" key="1">
    <citation type="submission" date="2014-07" db="EMBL/GenBank/DDBJ databases">
        <authorList>
            <person name="McCorrison J."/>
            <person name="Sanka R."/>
            <person name="Torralba M."/>
            <person name="Gillis M."/>
            <person name="Haft D.H."/>
            <person name="Methe B."/>
            <person name="Sutton G."/>
            <person name="Nelson K.E."/>
        </authorList>
    </citation>
    <scope>NUCLEOTIDE SEQUENCE [LARGE SCALE GENOMIC DNA]</scope>
    <source>
        <strain evidence="1 2">DNF00853</strain>
    </source>
</reference>
<dbReference type="Proteomes" id="UP000029556">
    <property type="component" value="Unassembled WGS sequence"/>
</dbReference>
<accession>A0A096BPP3</accession>
<comment type="caution">
    <text evidence="1">The sequence shown here is derived from an EMBL/GenBank/DDBJ whole genome shotgun (WGS) entry which is preliminary data.</text>
</comment>
<dbReference type="EMBL" id="JRNN01000055">
    <property type="protein sequence ID" value="KGF35179.1"/>
    <property type="molecule type" value="Genomic_DNA"/>
</dbReference>
<proteinExistence type="predicted"/>